<dbReference type="Proteomes" id="UP000468591">
    <property type="component" value="Unassembled WGS sequence"/>
</dbReference>
<gene>
    <name evidence="6" type="ORF">GV827_21520</name>
</gene>
<dbReference type="Gene3D" id="3.30.70.1230">
    <property type="entry name" value="Nucleotide cyclase"/>
    <property type="match status" value="1"/>
</dbReference>
<dbReference type="InterPro" id="IPR001660">
    <property type="entry name" value="SAM"/>
</dbReference>
<dbReference type="AlphaFoldDB" id="A0A6P0CKA0"/>
<dbReference type="PANTHER" id="PTHR16305:SF28">
    <property type="entry name" value="GUANYLATE CYCLASE DOMAIN-CONTAINING PROTEIN"/>
    <property type="match status" value="1"/>
</dbReference>
<keyword evidence="1" id="KW-0547">Nucleotide-binding</keyword>
<keyword evidence="7" id="KW-1185">Reference proteome</keyword>
<evidence type="ECO:0000256" key="2">
    <source>
        <dbReference type="ARBA" id="ARBA00022840"/>
    </source>
</evidence>
<dbReference type="EMBL" id="JAABNT010000029">
    <property type="protein sequence ID" value="NEK24953.1"/>
    <property type="molecule type" value="Genomic_DNA"/>
</dbReference>
<dbReference type="CDD" id="cd09487">
    <property type="entry name" value="SAM_superfamily"/>
    <property type="match status" value="1"/>
</dbReference>
<comment type="caution">
    <text evidence="6">The sequence shown here is derived from an EMBL/GenBank/DDBJ whole genome shotgun (WGS) entry which is preliminary data.</text>
</comment>
<dbReference type="Pfam" id="PF00211">
    <property type="entry name" value="Guanylate_cyc"/>
    <property type="match status" value="1"/>
</dbReference>
<reference evidence="6 7" key="1">
    <citation type="submission" date="2020-01" db="EMBL/GenBank/DDBJ databases">
        <title>Sulfitobacter sediminilitoris sp. nov., isolated from a tidal flat.</title>
        <authorList>
            <person name="Park S."/>
            <person name="Yoon J.-H."/>
        </authorList>
    </citation>
    <scope>NUCLEOTIDE SEQUENCE [LARGE SCALE GENOMIC DNA]</scope>
    <source>
        <strain evidence="6 7">JBTF-M27</strain>
    </source>
</reference>
<proteinExistence type="predicted"/>
<protein>
    <submittedName>
        <fullName evidence="6">AAA family ATPase</fullName>
    </submittedName>
</protein>
<dbReference type="GO" id="GO:0035556">
    <property type="term" value="P:intracellular signal transduction"/>
    <property type="evidence" value="ECO:0007669"/>
    <property type="project" value="InterPro"/>
</dbReference>
<feature type="domain" description="SAM" evidence="4">
    <location>
        <begin position="1"/>
        <end position="63"/>
    </location>
</feature>
<dbReference type="RefSeq" id="WP_164356084.1">
    <property type="nucleotide sequence ID" value="NZ_JAABNT010000029.1"/>
</dbReference>
<dbReference type="PROSITE" id="PS50105">
    <property type="entry name" value="SAM_DOMAIN"/>
    <property type="match status" value="1"/>
</dbReference>
<dbReference type="SUPFAM" id="SSF55073">
    <property type="entry name" value="Nucleotide cyclase"/>
    <property type="match status" value="1"/>
</dbReference>
<sequence>MDRDIAHWLNSIGLGKYADLFIENDIDLSALPYISEGDLADLGMTIGARRRILAAVSVDLSSEAEPSPGTEESTAGGATASQDTGAERRQLTVMFCDLVGSTELSSRLDPEDLRDVMRQYQDTVSGVVARYGGYVANFLGDGIVAYFGWPRADEDQALQAVRAGLASVAAVKDLETPDGETLSARVGLATGTVVVGELVGNNIQQVDAIVGETPNMAARLQAEAGPGEVVIGGLIRRLLGANFEIKPLGERNLRGISEPVPIWRIDHEIIGRSRFDTIHVGQLTSFVGRDHELGLLTDRWEMATEGEGQIVLISGEAGIGKSRLCQTFRERLRAEHHMTLRYQCSPQHLNSPLYPSIQQLIWAAGIAAEDTNDEKLDKLAALVSQTGDTDIDTMRLFSNLLGLSFESRYGALSITPAEIKHRTLTALADHLVHLANRQPVLLIVEDAHWIDPSSSELFEIVARHIETSPTLVVMTHRPEWIAPFGGRSHIASLQLNRLGRRQGREMVRAVVGSEISEDVVDEIVKRTDGVPLFIEEVTSSLGEAGADTLQVDIPETLQASLLARLDRLGREAKVAAQAGAVIGRQFSREALSQLSGILAESLTEALDRLVDAQILYRLPNEGEFLFKHALVQDAAYQSLLRARRRELHRIAADTAAGTLDREGEGSAEVIALHYAQAEAPFEAAEWWIRAGQRSARASATKEAISHFRNALNALEKAPVTNQRQRLELDALVGLGPLVMAAEGVGSSAAKEAYEHSVRLAEALGDDLQLFRSRFGTWHLNNVKGDARAAKRIADALIQQAATAGSEDLCLQAHHASWSTAWMRADFRHGFDHIEQGRALYDEKRHTDHKFVYGGHDPGVCCHMFASWHHMSTGNIDLALAETDASFRLSNRLEHPYSTSVAYLGTSISARFLGLWDSLDRYNRDGIDLCVAHGLKSWLPVLQLSAATLRVHKGDDSAAIDGLASIREAHEMWTGAGAGTFLPWFHYESACGCLKLGQLDEAADAVERAKRQCEVNDERWLEPEILRIEAQLLERLGQEVEVVNEAYGKASKRALELGAKLAGFQISLDHTRLLAKIGATDRALSVLGEDWDIVDTEGRLNVQRMRHALRNELLTQ</sequence>
<dbReference type="Gene3D" id="3.40.50.300">
    <property type="entry name" value="P-loop containing nucleotide triphosphate hydrolases"/>
    <property type="match status" value="1"/>
</dbReference>
<evidence type="ECO:0000259" key="5">
    <source>
        <dbReference type="PROSITE" id="PS50125"/>
    </source>
</evidence>
<feature type="domain" description="Guanylate cyclase" evidence="5">
    <location>
        <begin position="92"/>
        <end position="221"/>
    </location>
</feature>
<dbReference type="SUPFAM" id="SSF47769">
    <property type="entry name" value="SAM/Pointed domain"/>
    <property type="match status" value="1"/>
</dbReference>
<dbReference type="Pfam" id="PF00536">
    <property type="entry name" value="SAM_1"/>
    <property type="match status" value="1"/>
</dbReference>
<evidence type="ECO:0000256" key="3">
    <source>
        <dbReference type="SAM" id="MobiDB-lite"/>
    </source>
</evidence>
<dbReference type="GO" id="GO:0005737">
    <property type="term" value="C:cytoplasm"/>
    <property type="evidence" value="ECO:0007669"/>
    <property type="project" value="TreeGrafter"/>
</dbReference>
<evidence type="ECO:0000256" key="1">
    <source>
        <dbReference type="ARBA" id="ARBA00022741"/>
    </source>
</evidence>
<evidence type="ECO:0000313" key="7">
    <source>
        <dbReference type="Proteomes" id="UP000468591"/>
    </source>
</evidence>
<dbReference type="GO" id="GO:0009190">
    <property type="term" value="P:cyclic nucleotide biosynthetic process"/>
    <property type="evidence" value="ECO:0007669"/>
    <property type="project" value="InterPro"/>
</dbReference>
<dbReference type="SMART" id="SM00454">
    <property type="entry name" value="SAM"/>
    <property type="match status" value="1"/>
</dbReference>
<dbReference type="Gene3D" id="1.10.150.50">
    <property type="entry name" value="Transcription Factor, Ets-1"/>
    <property type="match status" value="1"/>
</dbReference>
<evidence type="ECO:0000259" key="4">
    <source>
        <dbReference type="PROSITE" id="PS50105"/>
    </source>
</evidence>
<dbReference type="InterPro" id="IPR013761">
    <property type="entry name" value="SAM/pointed_sf"/>
</dbReference>
<dbReference type="InterPro" id="IPR001054">
    <property type="entry name" value="A/G_cyclase"/>
</dbReference>
<dbReference type="PROSITE" id="PS50125">
    <property type="entry name" value="GUANYLATE_CYCLASE_2"/>
    <property type="match status" value="1"/>
</dbReference>
<feature type="region of interest" description="Disordered" evidence="3">
    <location>
        <begin position="62"/>
        <end position="84"/>
    </location>
</feature>
<dbReference type="GO" id="GO:0004016">
    <property type="term" value="F:adenylate cyclase activity"/>
    <property type="evidence" value="ECO:0007669"/>
    <property type="project" value="TreeGrafter"/>
</dbReference>
<organism evidence="6 7">
    <name type="scientific">Sulfitobacter sediminilitoris</name>
    <dbReference type="NCBI Taxonomy" id="2698830"/>
    <lineage>
        <taxon>Bacteria</taxon>
        <taxon>Pseudomonadati</taxon>
        <taxon>Pseudomonadota</taxon>
        <taxon>Alphaproteobacteria</taxon>
        <taxon>Rhodobacterales</taxon>
        <taxon>Roseobacteraceae</taxon>
        <taxon>Sulfitobacter</taxon>
    </lineage>
</organism>
<dbReference type="InterPro" id="IPR041664">
    <property type="entry name" value="AAA_16"/>
</dbReference>
<keyword evidence="2" id="KW-0067">ATP-binding</keyword>
<dbReference type="SUPFAM" id="SSF52540">
    <property type="entry name" value="P-loop containing nucleoside triphosphate hydrolases"/>
    <property type="match status" value="1"/>
</dbReference>
<dbReference type="SMART" id="SM00044">
    <property type="entry name" value="CYCc"/>
    <property type="match status" value="1"/>
</dbReference>
<dbReference type="PANTHER" id="PTHR16305">
    <property type="entry name" value="TESTICULAR SOLUBLE ADENYLYL CYCLASE"/>
    <property type="match status" value="1"/>
</dbReference>
<dbReference type="Pfam" id="PF13191">
    <property type="entry name" value="AAA_16"/>
    <property type="match status" value="1"/>
</dbReference>
<dbReference type="GO" id="GO:0005524">
    <property type="term" value="F:ATP binding"/>
    <property type="evidence" value="ECO:0007669"/>
    <property type="project" value="UniProtKB-KW"/>
</dbReference>
<dbReference type="InterPro" id="IPR027417">
    <property type="entry name" value="P-loop_NTPase"/>
</dbReference>
<name>A0A6P0CKA0_9RHOB</name>
<dbReference type="InterPro" id="IPR029787">
    <property type="entry name" value="Nucleotide_cyclase"/>
</dbReference>
<dbReference type="CDD" id="cd07302">
    <property type="entry name" value="CHD"/>
    <property type="match status" value="1"/>
</dbReference>
<accession>A0A6P0CKA0</accession>
<evidence type="ECO:0000313" key="6">
    <source>
        <dbReference type="EMBL" id="NEK24953.1"/>
    </source>
</evidence>